<dbReference type="Gene3D" id="1.10.287.70">
    <property type="match status" value="2"/>
</dbReference>
<evidence type="ECO:0000256" key="5">
    <source>
        <dbReference type="ARBA" id="ARBA00023065"/>
    </source>
</evidence>
<feature type="compositionally biased region" description="Basic and acidic residues" evidence="8">
    <location>
        <begin position="548"/>
        <end position="564"/>
    </location>
</feature>
<feature type="region of interest" description="Disordered" evidence="8">
    <location>
        <begin position="617"/>
        <end position="646"/>
    </location>
</feature>
<organism evidence="11 12">
    <name type="scientific">Cyclotella cryptica</name>
    <dbReference type="NCBI Taxonomy" id="29204"/>
    <lineage>
        <taxon>Eukaryota</taxon>
        <taxon>Sar</taxon>
        <taxon>Stramenopiles</taxon>
        <taxon>Ochrophyta</taxon>
        <taxon>Bacillariophyta</taxon>
        <taxon>Coscinodiscophyceae</taxon>
        <taxon>Thalassiosirophycidae</taxon>
        <taxon>Stephanodiscales</taxon>
        <taxon>Stephanodiscaceae</taxon>
        <taxon>Cyclotella</taxon>
    </lineage>
</organism>
<feature type="region of interest" description="Disordered" evidence="8">
    <location>
        <begin position="548"/>
        <end position="598"/>
    </location>
</feature>
<evidence type="ECO:0000313" key="12">
    <source>
        <dbReference type="Proteomes" id="UP001516023"/>
    </source>
</evidence>
<proteinExistence type="predicted"/>
<sequence>MTKPLPNHDAPKPQQASDEATASSPREEMTAQGDAPTNAALSDKSIIGDVVQPPTTAPTQQQHEISTSSGQDIEKFSIDDDSGDEGETESNRNVASEQSDRAPLSARQDIDNSQTEPRNDNCNENDNSSTPSSPQTSPERSATRTLTKTDTNKAPPRLVKKSHAASPDHSPHKSQSSSSHHQQKHTRPPQSQIDKNDSFSDWNPFADDAPFQDSTSSTNSNSNSNNKASPQQPSSTLDRSTSLLTDLTNLRQIFDTQYERAILHQEISWKARYTATRLSFALSCACMLLYLWGGCMFYRSEAGWSVPDALLFTVYTVTTVGYGGPSPLPNTAAFHAFTSMYVLVGISGVTVLGAHTYQLIMLEATRMRAGPLKKQRVRRGCGRQREMDEDSTHDGFDNDEEDNGMERFRRQFMNELEERVREQPVLDRALNYVIERIKEMRHYMNTTKSGRILAVMLPFVGMILLGALVVGLIEGWTPLESIYWSIVTLTTVGYGDYTPTENSSVWFCTLFFIPSSLFFLSFFLAHVAKSYIQLHSIHVARLERRMRDKAQRKQDEAKRAERAKQNANASGTASTNESAEQELPTSSPSGSSDAEEMESGFTTISYTNDEEIWNARRNDGLFGDGTGMDQSSSHDNTSNSLSIGTSPGMIYRESVIRNKFTSPDPNGKHAISFGEALQSLNDSLHTQSSGESTEPDQASSAGNQRSKEHSTKPSLEVRMRVQERIARIIAEEVAGFQSEVTIKGSTVSLTISTLHETAEKWKIPPQAWKAFRAISFRCLLFVGERDLISDGGEALFRLNALEFHGIFSPMLAAMGDGPSMEEWLVATDILADAEFGDGRGRVARGNVLGGTFT</sequence>
<comment type="caution">
    <text evidence="11">The sequence shown here is derived from an EMBL/GenBank/DDBJ whole genome shotgun (WGS) entry which is preliminary data.</text>
</comment>
<gene>
    <name evidence="11" type="ORF">HJC23_000464</name>
</gene>
<keyword evidence="12" id="KW-1185">Reference proteome</keyword>
<feature type="compositionally biased region" description="Low complexity" evidence="8">
    <location>
        <begin position="631"/>
        <end position="642"/>
    </location>
</feature>
<keyword evidence="6 9" id="KW-0472">Membrane</keyword>
<keyword evidence="7" id="KW-0407">Ion channel</keyword>
<feature type="region of interest" description="Disordered" evidence="8">
    <location>
        <begin position="1"/>
        <end position="238"/>
    </location>
</feature>
<feature type="compositionally biased region" description="Low complexity" evidence="8">
    <location>
        <begin position="214"/>
        <end position="238"/>
    </location>
</feature>
<feature type="compositionally biased region" description="Polar residues" evidence="8">
    <location>
        <begin position="14"/>
        <end position="24"/>
    </location>
</feature>
<protein>
    <recommendedName>
        <fullName evidence="10">Potassium channel domain-containing protein</fullName>
    </recommendedName>
</protein>
<feature type="compositionally biased region" description="Polar residues" evidence="8">
    <location>
        <begin position="139"/>
        <end position="149"/>
    </location>
</feature>
<dbReference type="Proteomes" id="UP001516023">
    <property type="component" value="Unassembled WGS sequence"/>
</dbReference>
<name>A0ABD3QB57_9STRA</name>
<dbReference type="Pfam" id="PF07885">
    <property type="entry name" value="Ion_trans_2"/>
    <property type="match status" value="2"/>
</dbReference>
<dbReference type="InterPro" id="IPR013099">
    <property type="entry name" value="K_chnl_dom"/>
</dbReference>
<dbReference type="GO" id="GO:0034220">
    <property type="term" value="P:monoatomic ion transmembrane transport"/>
    <property type="evidence" value="ECO:0007669"/>
    <property type="project" value="UniProtKB-KW"/>
</dbReference>
<feature type="compositionally biased region" description="Acidic residues" evidence="8">
    <location>
        <begin position="79"/>
        <end position="88"/>
    </location>
</feature>
<evidence type="ECO:0000256" key="9">
    <source>
        <dbReference type="SAM" id="Phobius"/>
    </source>
</evidence>
<feature type="region of interest" description="Disordered" evidence="8">
    <location>
        <begin position="378"/>
        <end position="401"/>
    </location>
</feature>
<evidence type="ECO:0000256" key="8">
    <source>
        <dbReference type="SAM" id="MobiDB-lite"/>
    </source>
</evidence>
<keyword evidence="4 9" id="KW-1133">Transmembrane helix</keyword>
<feature type="compositionally biased region" description="Basic and acidic residues" evidence="8">
    <location>
        <begin position="383"/>
        <end position="396"/>
    </location>
</feature>
<accession>A0ABD3QB57</accession>
<dbReference type="PANTHER" id="PTHR11003:SF291">
    <property type="entry name" value="IP11374P"/>
    <property type="match status" value="1"/>
</dbReference>
<evidence type="ECO:0000256" key="7">
    <source>
        <dbReference type="ARBA" id="ARBA00023303"/>
    </source>
</evidence>
<dbReference type="EMBL" id="JABMIG020000057">
    <property type="protein sequence ID" value="KAL3797126.1"/>
    <property type="molecule type" value="Genomic_DNA"/>
</dbReference>
<dbReference type="GO" id="GO:0016020">
    <property type="term" value="C:membrane"/>
    <property type="evidence" value="ECO:0007669"/>
    <property type="project" value="UniProtKB-SubCell"/>
</dbReference>
<evidence type="ECO:0000256" key="2">
    <source>
        <dbReference type="ARBA" id="ARBA00022448"/>
    </source>
</evidence>
<evidence type="ECO:0000256" key="6">
    <source>
        <dbReference type="ARBA" id="ARBA00023136"/>
    </source>
</evidence>
<dbReference type="InterPro" id="IPR003280">
    <property type="entry name" value="2pore_dom_K_chnl"/>
</dbReference>
<evidence type="ECO:0000313" key="11">
    <source>
        <dbReference type="EMBL" id="KAL3797126.1"/>
    </source>
</evidence>
<keyword evidence="3 9" id="KW-0812">Transmembrane</keyword>
<feature type="region of interest" description="Disordered" evidence="8">
    <location>
        <begin position="683"/>
        <end position="717"/>
    </location>
</feature>
<feature type="domain" description="Potassium channel" evidence="10">
    <location>
        <begin position="286"/>
        <end position="352"/>
    </location>
</feature>
<feature type="transmembrane region" description="Helical" evidence="9">
    <location>
        <begin position="278"/>
        <end position="298"/>
    </location>
</feature>
<feature type="compositionally biased region" description="Low complexity" evidence="8">
    <location>
        <begin position="52"/>
        <end position="62"/>
    </location>
</feature>
<feature type="compositionally biased region" description="Polar residues" evidence="8">
    <location>
        <begin position="565"/>
        <end position="592"/>
    </location>
</feature>
<evidence type="ECO:0000256" key="1">
    <source>
        <dbReference type="ARBA" id="ARBA00004141"/>
    </source>
</evidence>
<evidence type="ECO:0000256" key="4">
    <source>
        <dbReference type="ARBA" id="ARBA00022989"/>
    </source>
</evidence>
<evidence type="ECO:0000256" key="3">
    <source>
        <dbReference type="ARBA" id="ARBA00022692"/>
    </source>
</evidence>
<feature type="transmembrane region" description="Helical" evidence="9">
    <location>
        <begin position="340"/>
        <end position="360"/>
    </location>
</feature>
<keyword evidence="5" id="KW-0406">Ion transport</keyword>
<feature type="domain" description="Potassium channel" evidence="10">
    <location>
        <begin position="462"/>
        <end position="529"/>
    </location>
</feature>
<dbReference type="PANTHER" id="PTHR11003">
    <property type="entry name" value="POTASSIUM CHANNEL, SUBFAMILY K"/>
    <property type="match status" value="1"/>
</dbReference>
<dbReference type="AlphaFoldDB" id="A0ABD3QB57"/>
<feature type="transmembrane region" description="Helical" evidence="9">
    <location>
        <begin position="310"/>
        <end position="328"/>
    </location>
</feature>
<evidence type="ECO:0000259" key="10">
    <source>
        <dbReference type="Pfam" id="PF07885"/>
    </source>
</evidence>
<feature type="compositionally biased region" description="Polar residues" evidence="8">
    <location>
        <begin position="683"/>
        <end position="704"/>
    </location>
</feature>
<keyword evidence="2" id="KW-0813">Transport</keyword>
<comment type="subcellular location">
    <subcellularLocation>
        <location evidence="1">Membrane</location>
        <topology evidence="1">Multi-pass membrane protein</topology>
    </subcellularLocation>
</comment>
<feature type="compositionally biased region" description="Polar residues" evidence="8">
    <location>
        <begin position="111"/>
        <end position="127"/>
    </location>
</feature>
<feature type="transmembrane region" description="Helical" evidence="9">
    <location>
        <begin position="504"/>
        <end position="525"/>
    </location>
</feature>
<feature type="transmembrane region" description="Helical" evidence="9">
    <location>
        <begin position="452"/>
        <end position="473"/>
    </location>
</feature>
<reference evidence="11 12" key="1">
    <citation type="journal article" date="2020" name="G3 (Bethesda)">
        <title>Improved Reference Genome for Cyclotella cryptica CCMP332, a Model for Cell Wall Morphogenesis, Salinity Adaptation, and Lipid Production in Diatoms (Bacillariophyta).</title>
        <authorList>
            <person name="Roberts W.R."/>
            <person name="Downey K.M."/>
            <person name="Ruck E.C."/>
            <person name="Traller J.C."/>
            <person name="Alverson A.J."/>
        </authorList>
    </citation>
    <scope>NUCLEOTIDE SEQUENCE [LARGE SCALE GENOMIC DNA]</scope>
    <source>
        <strain evidence="11 12">CCMP332</strain>
    </source>
</reference>
<dbReference type="SUPFAM" id="SSF81324">
    <property type="entry name" value="Voltage-gated potassium channels"/>
    <property type="match status" value="2"/>
</dbReference>
<feature type="compositionally biased region" description="Basic and acidic residues" evidence="8">
    <location>
        <begin position="705"/>
        <end position="717"/>
    </location>
</feature>
<feature type="compositionally biased region" description="Low complexity" evidence="8">
    <location>
        <begin position="128"/>
        <end position="138"/>
    </location>
</feature>